<reference evidence="3 4" key="1">
    <citation type="submission" date="2019-02" db="EMBL/GenBank/DDBJ databases">
        <title>Genomic Encyclopedia of Type Strains, Phase IV (KMG-IV): sequencing the most valuable type-strain genomes for metagenomic binning, comparative biology and taxonomic classification.</title>
        <authorList>
            <person name="Goeker M."/>
        </authorList>
    </citation>
    <scope>NUCLEOTIDE SEQUENCE [LARGE SCALE GENOMIC DNA]</scope>
    <source>
        <strain evidence="3 4">DSM 28825</strain>
    </source>
</reference>
<keyword evidence="1" id="KW-0812">Transmembrane</keyword>
<keyword evidence="1" id="KW-1133">Transmembrane helix</keyword>
<sequence>MIKLNLKIYAYAILGLAFMTFAVIFVIHQDLTSIDFQKTIKDVSYTISINFFIWLGFVKWGWKWKMFHGWLVPFPNLSGKWKGHLKSNWENAKHEPILTEIEIKQTFFHMTIRLKTGESESFSNSASFDIDVERNINQLFYSYTNYPKPSVRERSQIHYGTTLLRFNEYPVKNMTGEYWTSRESTGEIEIEKEE</sequence>
<evidence type="ECO:0000259" key="2">
    <source>
        <dbReference type="Pfam" id="PF18153"/>
    </source>
</evidence>
<proteinExistence type="predicted"/>
<organism evidence="3 4">
    <name type="scientific">Ancylomarina subtilis</name>
    <dbReference type="NCBI Taxonomy" id="1639035"/>
    <lineage>
        <taxon>Bacteria</taxon>
        <taxon>Pseudomonadati</taxon>
        <taxon>Bacteroidota</taxon>
        <taxon>Bacteroidia</taxon>
        <taxon>Marinilabiliales</taxon>
        <taxon>Marinifilaceae</taxon>
        <taxon>Ancylomarina</taxon>
    </lineage>
</organism>
<dbReference type="OrthoDB" id="1430668at2"/>
<comment type="caution">
    <text evidence="3">The sequence shown here is derived from an EMBL/GenBank/DDBJ whole genome shotgun (WGS) entry which is preliminary data.</text>
</comment>
<dbReference type="RefSeq" id="WP_130305617.1">
    <property type="nucleotide sequence ID" value="NZ_SHKN01000001.1"/>
</dbReference>
<evidence type="ECO:0000256" key="1">
    <source>
        <dbReference type="SAM" id="Phobius"/>
    </source>
</evidence>
<evidence type="ECO:0000313" key="4">
    <source>
        <dbReference type="Proteomes" id="UP000293562"/>
    </source>
</evidence>
<feature type="transmembrane region" description="Helical" evidence="1">
    <location>
        <begin position="43"/>
        <end position="62"/>
    </location>
</feature>
<keyword evidence="4" id="KW-1185">Reference proteome</keyword>
<accession>A0A4Q7VI03</accession>
<dbReference type="Pfam" id="PF18153">
    <property type="entry name" value="Cap15_CD_rec"/>
    <property type="match status" value="1"/>
</dbReference>
<evidence type="ECO:0000313" key="3">
    <source>
        <dbReference type="EMBL" id="RZT95674.1"/>
    </source>
</evidence>
<dbReference type="EMBL" id="SHKN01000001">
    <property type="protein sequence ID" value="RZT95674.1"/>
    <property type="molecule type" value="Genomic_DNA"/>
</dbReference>
<dbReference type="AlphaFoldDB" id="A0A4Q7VI03"/>
<name>A0A4Q7VI03_9BACT</name>
<dbReference type="Proteomes" id="UP000293562">
    <property type="component" value="Unassembled WGS sequence"/>
</dbReference>
<dbReference type="InterPro" id="IPR041208">
    <property type="entry name" value="Cap15"/>
</dbReference>
<feature type="domain" description="CD-NTase-associated protein 15" evidence="2">
    <location>
        <begin position="73"/>
        <end position="192"/>
    </location>
</feature>
<feature type="transmembrane region" description="Helical" evidence="1">
    <location>
        <begin position="9"/>
        <end position="28"/>
    </location>
</feature>
<gene>
    <name evidence="3" type="ORF">EV201_0298</name>
</gene>
<protein>
    <recommendedName>
        <fullName evidence="2">CD-NTase-associated protein 15 domain-containing protein</fullName>
    </recommendedName>
</protein>
<keyword evidence="1" id="KW-0472">Membrane</keyword>